<feature type="region of interest" description="Disordered" evidence="1">
    <location>
        <begin position="35"/>
        <end position="88"/>
    </location>
</feature>
<gene>
    <name evidence="2" type="ORF">SVUK_LOCUS17129</name>
</gene>
<proteinExistence type="predicted"/>
<name>A0A3P7J9M2_STRVU</name>
<dbReference type="Proteomes" id="UP000270094">
    <property type="component" value="Unassembled WGS sequence"/>
</dbReference>
<reference evidence="2 3" key="1">
    <citation type="submission" date="2018-11" db="EMBL/GenBank/DDBJ databases">
        <authorList>
            <consortium name="Pathogen Informatics"/>
        </authorList>
    </citation>
    <scope>NUCLEOTIDE SEQUENCE [LARGE SCALE GENOMIC DNA]</scope>
</reference>
<evidence type="ECO:0000313" key="3">
    <source>
        <dbReference type="Proteomes" id="UP000270094"/>
    </source>
</evidence>
<evidence type="ECO:0000313" key="2">
    <source>
        <dbReference type="EMBL" id="VDM82131.1"/>
    </source>
</evidence>
<organism evidence="2 3">
    <name type="scientific">Strongylus vulgaris</name>
    <name type="common">Blood worm</name>
    <dbReference type="NCBI Taxonomy" id="40348"/>
    <lineage>
        <taxon>Eukaryota</taxon>
        <taxon>Metazoa</taxon>
        <taxon>Ecdysozoa</taxon>
        <taxon>Nematoda</taxon>
        <taxon>Chromadorea</taxon>
        <taxon>Rhabditida</taxon>
        <taxon>Rhabditina</taxon>
        <taxon>Rhabditomorpha</taxon>
        <taxon>Strongyloidea</taxon>
        <taxon>Strongylidae</taxon>
        <taxon>Strongylus</taxon>
    </lineage>
</organism>
<dbReference type="EMBL" id="UYYB01116135">
    <property type="protein sequence ID" value="VDM82131.1"/>
    <property type="molecule type" value="Genomic_DNA"/>
</dbReference>
<keyword evidence="3" id="KW-1185">Reference proteome</keyword>
<evidence type="ECO:0008006" key="4">
    <source>
        <dbReference type="Google" id="ProtNLM"/>
    </source>
</evidence>
<protein>
    <recommendedName>
        <fullName evidence="4">EH domain-containing protein</fullName>
    </recommendedName>
</protein>
<dbReference type="AlphaFoldDB" id="A0A3P7J9M2"/>
<sequence length="101" mass="10115">MLGDSHHADPFAQTDPFAAAAATGTFAVQFPQDPFAGAASMGASPETATSGKAPPPRPAPPKSSARQTPNGDPFANTDPFAAESTNVPGGFADFSSFGAFS</sequence>
<evidence type="ECO:0000256" key="1">
    <source>
        <dbReference type="SAM" id="MobiDB-lite"/>
    </source>
</evidence>
<accession>A0A3P7J9M2</accession>